<reference evidence="7 8" key="1">
    <citation type="journal article" date="2021" name="Nat. Commun.">
        <title>Genetic determinants of endophytism in the Arabidopsis root mycobiome.</title>
        <authorList>
            <person name="Mesny F."/>
            <person name="Miyauchi S."/>
            <person name="Thiergart T."/>
            <person name="Pickel B."/>
            <person name="Atanasova L."/>
            <person name="Karlsson M."/>
            <person name="Huettel B."/>
            <person name="Barry K.W."/>
            <person name="Haridas S."/>
            <person name="Chen C."/>
            <person name="Bauer D."/>
            <person name="Andreopoulos W."/>
            <person name="Pangilinan J."/>
            <person name="LaButti K."/>
            <person name="Riley R."/>
            <person name="Lipzen A."/>
            <person name="Clum A."/>
            <person name="Drula E."/>
            <person name="Henrissat B."/>
            <person name="Kohler A."/>
            <person name="Grigoriev I.V."/>
            <person name="Martin F.M."/>
            <person name="Hacquard S."/>
        </authorList>
    </citation>
    <scope>NUCLEOTIDE SEQUENCE [LARGE SCALE GENOMIC DNA]</scope>
    <source>
        <strain evidence="7 8">MPI-SDFR-AT-0080</strain>
    </source>
</reference>
<dbReference type="InterPro" id="IPR002401">
    <property type="entry name" value="Cyt_P450_E_grp-I"/>
</dbReference>
<keyword evidence="6" id="KW-0503">Monooxygenase</keyword>
<organism evidence="7 8">
    <name type="scientific">Macrophomina phaseolina</name>
    <dbReference type="NCBI Taxonomy" id="35725"/>
    <lineage>
        <taxon>Eukaryota</taxon>
        <taxon>Fungi</taxon>
        <taxon>Dikarya</taxon>
        <taxon>Ascomycota</taxon>
        <taxon>Pezizomycotina</taxon>
        <taxon>Dothideomycetes</taxon>
        <taxon>Dothideomycetes incertae sedis</taxon>
        <taxon>Botryosphaeriales</taxon>
        <taxon>Botryosphaeriaceae</taxon>
        <taxon>Macrophomina</taxon>
    </lineage>
</organism>
<name>A0ABQ8GGL4_9PEZI</name>
<dbReference type="SUPFAM" id="SSF48264">
    <property type="entry name" value="Cytochrome P450"/>
    <property type="match status" value="1"/>
</dbReference>
<keyword evidence="3 6" id="KW-0479">Metal-binding</keyword>
<dbReference type="PROSITE" id="PS00086">
    <property type="entry name" value="CYTOCHROME_P450"/>
    <property type="match status" value="1"/>
</dbReference>
<protein>
    <submittedName>
        <fullName evidence="7">Cytochrome P450</fullName>
    </submittedName>
</protein>
<evidence type="ECO:0000256" key="2">
    <source>
        <dbReference type="ARBA" id="ARBA00010617"/>
    </source>
</evidence>
<keyword evidence="6" id="KW-0349">Heme</keyword>
<dbReference type="Pfam" id="PF00067">
    <property type="entry name" value="p450"/>
    <property type="match status" value="1"/>
</dbReference>
<evidence type="ECO:0000256" key="3">
    <source>
        <dbReference type="ARBA" id="ARBA00022723"/>
    </source>
</evidence>
<evidence type="ECO:0000313" key="7">
    <source>
        <dbReference type="EMBL" id="KAH7055606.1"/>
    </source>
</evidence>
<gene>
    <name evidence="7" type="ORF">B0J12DRAFT_569667</name>
</gene>
<dbReference type="InterPro" id="IPR036396">
    <property type="entry name" value="Cyt_P450_sf"/>
</dbReference>
<feature type="non-terminal residue" evidence="7">
    <location>
        <position position="1"/>
    </location>
</feature>
<dbReference type="Gene3D" id="1.10.630.10">
    <property type="entry name" value="Cytochrome P450"/>
    <property type="match status" value="1"/>
</dbReference>
<dbReference type="PRINTS" id="PR00463">
    <property type="entry name" value="EP450I"/>
</dbReference>
<dbReference type="InterPro" id="IPR050121">
    <property type="entry name" value="Cytochrome_P450_monoxygenase"/>
</dbReference>
<dbReference type="InterPro" id="IPR017972">
    <property type="entry name" value="Cyt_P450_CS"/>
</dbReference>
<dbReference type="PANTHER" id="PTHR24305">
    <property type="entry name" value="CYTOCHROME P450"/>
    <property type="match status" value="1"/>
</dbReference>
<dbReference type="PRINTS" id="PR00385">
    <property type="entry name" value="P450"/>
</dbReference>
<comment type="cofactor">
    <cofactor evidence="1">
        <name>heme</name>
        <dbReference type="ChEBI" id="CHEBI:30413"/>
    </cofactor>
</comment>
<keyword evidence="8" id="KW-1185">Reference proteome</keyword>
<dbReference type="Proteomes" id="UP000774617">
    <property type="component" value="Unassembled WGS sequence"/>
</dbReference>
<evidence type="ECO:0000313" key="8">
    <source>
        <dbReference type="Proteomes" id="UP000774617"/>
    </source>
</evidence>
<keyword evidence="5 6" id="KW-0408">Iron</keyword>
<sequence>WTLTAADVSSKVSCGESSNMLDRGKVGGILEQCCEQIRIAMFNGIAVELPFLKHILRSLKWVPIPAAREFLNTQPTTVEYSAKVFENSRSSSKTANIFMEILAEAEKDRNALSELVLVREARTPTVAGSETTATTLTFVIWRILSRPRLHKQLLGELQEKLPADCPDAELEWLPLMNAMIRATLRLYGAAPGTLPRNPPPSGATFGNVYLPEGTVVSTQAWSTHRDPAVWEKPGEFDETRWLPGAELTDAVKSSFSEFGIGSRMCLGMRIAEMQLRMGTAAFFRSFPSARLASCTTKESMRPAKYFVIKPKANHCNAVLT</sequence>
<evidence type="ECO:0000256" key="4">
    <source>
        <dbReference type="ARBA" id="ARBA00023002"/>
    </source>
</evidence>
<dbReference type="PANTHER" id="PTHR24305:SF96">
    <property type="entry name" value="CYTOCHROME P450 MONOOXYGENASE STCB-RELATED"/>
    <property type="match status" value="1"/>
</dbReference>
<dbReference type="EMBL" id="JAGTJR010000008">
    <property type="protein sequence ID" value="KAH7055606.1"/>
    <property type="molecule type" value="Genomic_DNA"/>
</dbReference>
<evidence type="ECO:0000256" key="6">
    <source>
        <dbReference type="RuleBase" id="RU000461"/>
    </source>
</evidence>
<keyword evidence="4 6" id="KW-0560">Oxidoreductase</keyword>
<accession>A0ABQ8GGL4</accession>
<comment type="caution">
    <text evidence="7">The sequence shown here is derived from an EMBL/GenBank/DDBJ whole genome shotgun (WGS) entry which is preliminary data.</text>
</comment>
<evidence type="ECO:0000256" key="5">
    <source>
        <dbReference type="ARBA" id="ARBA00023004"/>
    </source>
</evidence>
<comment type="similarity">
    <text evidence="2 6">Belongs to the cytochrome P450 family.</text>
</comment>
<evidence type="ECO:0000256" key="1">
    <source>
        <dbReference type="ARBA" id="ARBA00001971"/>
    </source>
</evidence>
<dbReference type="InterPro" id="IPR001128">
    <property type="entry name" value="Cyt_P450"/>
</dbReference>
<proteinExistence type="inferred from homology"/>